<gene>
    <name evidence="2" type="ordered locus">Turpa_1018</name>
</gene>
<dbReference type="InterPro" id="IPR057561">
    <property type="entry name" value="NADase_transloc"/>
</dbReference>
<accession>I4B310</accession>
<reference evidence="2 3" key="1">
    <citation type="submission" date="2012-06" db="EMBL/GenBank/DDBJ databases">
        <title>The complete chromosome of genome of Turneriella parva DSM 21527.</title>
        <authorList>
            <consortium name="US DOE Joint Genome Institute (JGI-PGF)"/>
            <person name="Lucas S."/>
            <person name="Han J."/>
            <person name="Lapidus A."/>
            <person name="Bruce D."/>
            <person name="Goodwin L."/>
            <person name="Pitluck S."/>
            <person name="Peters L."/>
            <person name="Kyrpides N."/>
            <person name="Mavromatis K."/>
            <person name="Ivanova N."/>
            <person name="Mikhailova N."/>
            <person name="Chertkov O."/>
            <person name="Detter J.C."/>
            <person name="Tapia R."/>
            <person name="Han C."/>
            <person name="Land M."/>
            <person name="Hauser L."/>
            <person name="Markowitz V."/>
            <person name="Cheng J.-F."/>
            <person name="Hugenholtz P."/>
            <person name="Woyke T."/>
            <person name="Wu D."/>
            <person name="Gronow S."/>
            <person name="Wellnitz S."/>
            <person name="Brambilla E."/>
            <person name="Klenk H.-P."/>
            <person name="Eisen J.A."/>
        </authorList>
    </citation>
    <scope>NUCLEOTIDE SEQUENCE [LARGE SCALE GENOMIC DNA]</scope>
    <source>
        <strain evidence="3">ATCC BAA-1111 / DSM 21527 / NCTC 11395 / H</strain>
    </source>
</reference>
<dbReference type="EMBL" id="CP002959">
    <property type="protein sequence ID" value="AFM11667.1"/>
    <property type="molecule type" value="Genomic_DNA"/>
</dbReference>
<dbReference type="NCBIfam" id="NF047619">
    <property type="entry name" value="NADase_discoid"/>
    <property type="match status" value="1"/>
</dbReference>
<evidence type="ECO:0000313" key="3">
    <source>
        <dbReference type="Proteomes" id="UP000006048"/>
    </source>
</evidence>
<feature type="domain" description="NAD glycohydrolase translocation F5/8 type C" evidence="1">
    <location>
        <begin position="108"/>
        <end position="269"/>
    </location>
</feature>
<name>I4B310_TURPD</name>
<evidence type="ECO:0000313" key="2">
    <source>
        <dbReference type="EMBL" id="AFM11667.1"/>
    </source>
</evidence>
<dbReference type="KEGG" id="tpx:Turpa_1018"/>
<keyword evidence="3" id="KW-1185">Reference proteome</keyword>
<organism evidence="2 3">
    <name type="scientific">Turneriella parva (strain ATCC BAA-1111 / DSM 21527 / NCTC 11395 / H)</name>
    <name type="common">Leptospira parva</name>
    <dbReference type="NCBI Taxonomy" id="869212"/>
    <lineage>
        <taxon>Bacteria</taxon>
        <taxon>Pseudomonadati</taxon>
        <taxon>Spirochaetota</taxon>
        <taxon>Spirochaetia</taxon>
        <taxon>Leptospirales</taxon>
        <taxon>Leptospiraceae</taxon>
        <taxon>Turneriella</taxon>
    </lineage>
</organism>
<dbReference type="OrthoDB" id="85718at2"/>
<dbReference type="Pfam" id="PF25302">
    <property type="entry name" value="NADase_transloc"/>
    <property type="match status" value="1"/>
</dbReference>
<proteinExistence type="predicted"/>
<dbReference type="HOGENOM" id="CLU_1034205_0_0_12"/>
<sequence>MTLYRNFSLKLRYAMIPVILVLTMYPSEPPAPCSGQANPYLLQNIRSADFSLLRYNSEDVWGKTGAKEGAWESWATSTLTAEGKPPKIVADGPDALESQGKNYTWSCMFSAGSLIDKRTDTGWSEAVEGDGVGQAVLFPIKYIPRGKRKTATLKIFNGYGKSQRIWKNNNRVKDLVLHIASAQAGGIETWTSYSQIKSHCKVPLQLKDQFGYQKITVPLEGCNWNVQISKEDREMGIEIKEALVIGIEIVSVYPGDKYKDTLISEADFY</sequence>
<protein>
    <recommendedName>
        <fullName evidence="1">NAD glycohydrolase translocation F5/8 type C domain-containing protein</fullName>
    </recommendedName>
</protein>
<dbReference type="AlphaFoldDB" id="I4B310"/>
<dbReference type="STRING" id="869212.Turpa_1018"/>
<dbReference type="Proteomes" id="UP000006048">
    <property type="component" value="Chromosome"/>
</dbReference>
<evidence type="ECO:0000259" key="1">
    <source>
        <dbReference type="Pfam" id="PF25302"/>
    </source>
</evidence>
<dbReference type="RefSeq" id="WP_014802185.1">
    <property type="nucleotide sequence ID" value="NC_018020.1"/>
</dbReference>